<dbReference type="RefSeq" id="WP_146809358.1">
    <property type="nucleotide sequence ID" value="NZ_BJXX01000063.1"/>
</dbReference>
<keyword evidence="2" id="KW-1185">Reference proteome</keyword>
<protein>
    <submittedName>
        <fullName evidence="1">Uncharacterized protein</fullName>
    </submittedName>
</protein>
<dbReference type="AlphaFoldDB" id="A0A511V571"/>
<name>A0A511V571_9BACL</name>
<sequence>MRKIQEVLSAGEAIELTELFDDRLQWDDSFNLMELLNSGLVKYNGVALTREESLEIIAALKALAA</sequence>
<accession>A0A511V571</accession>
<dbReference type="OrthoDB" id="2680010at2"/>
<proteinExistence type="predicted"/>
<organism evidence="1 2">
    <name type="scientific">Aneurinibacillus danicus</name>
    <dbReference type="NCBI Taxonomy" id="267746"/>
    <lineage>
        <taxon>Bacteria</taxon>
        <taxon>Bacillati</taxon>
        <taxon>Bacillota</taxon>
        <taxon>Bacilli</taxon>
        <taxon>Bacillales</taxon>
        <taxon>Paenibacillaceae</taxon>
        <taxon>Aneurinibacillus group</taxon>
        <taxon>Aneurinibacillus</taxon>
    </lineage>
</organism>
<evidence type="ECO:0000313" key="1">
    <source>
        <dbReference type="EMBL" id="GEN34074.1"/>
    </source>
</evidence>
<gene>
    <name evidence="1" type="ORF">ADA01nite_15340</name>
</gene>
<dbReference type="EMBL" id="BJXX01000063">
    <property type="protein sequence ID" value="GEN34074.1"/>
    <property type="molecule type" value="Genomic_DNA"/>
</dbReference>
<evidence type="ECO:0000313" key="2">
    <source>
        <dbReference type="Proteomes" id="UP000321157"/>
    </source>
</evidence>
<dbReference type="Proteomes" id="UP000321157">
    <property type="component" value="Unassembled WGS sequence"/>
</dbReference>
<comment type="caution">
    <text evidence="1">The sequence shown here is derived from an EMBL/GenBank/DDBJ whole genome shotgun (WGS) entry which is preliminary data.</text>
</comment>
<reference evidence="1 2" key="1">
    <citation type="submission" date="2019-07" db="EMBL/GenBank/DDBJ databases">
        <title>Whole genome shotgun sequence of Aneurinibacillus danicus NBRC 102444.</title>
        <authorList>
            <person name="Hosoyama A."/>
            <person name="Uohara A."/>
            <person name="Ohji S."/>
            <person name="Ichikawa N."/>
        </authorList>
    </citation>
    <scope>NUCLEOTIDE SEQUENCE [LARGE SCALE GENOMIC DNA]</scope>
    <source>
        <strain evidence="1 2">NBRC 102444</strain>
    </source>
</reference>